<sequence>MTRTERRVFRGGARRWPSSLNGYMQYKAAAARDAELVHNTTSKGAAVAERLACSPPAPQANRARSPAGSHPGFSQVAIVPDDATGRWVFSGISRFPTLSLRRCSIFASFHSHRLSRARRMIKAHHNRGSLGEENFNPSPFLLKTFGYAHEMKLGSNEKTALSKRNTSRTFKLITFGDTSRCVIAEPPNAILWHIIPLLLQLPL</sequence>
<gene>
    <name evidence="1" type="ORF">PR048_002641</name>
</gene>
<evidence type="ECO:0000313" key="1">
    <source>
        <dbReference type="EMBL" id="KAJ8897295.1"/>
    </source>
</evidence>
<dbReference type="Proteomes" id="UP001159363">
    <property type="component" value="Chromosome 1"/>
</dbReference>
<organism evidence="1 2">
    <name type="scientific">Dryococelus australis</name>
    <dbReference type="NCBI Taxonomy" id="614101"/>
    <lineage>
        <taxon>Eukaryota</taxon>
        <taxon>Metazoa</taxon>
        <taxon>Ecdysozoa</taxon>
        <taxon>Arthropoda</taxon>
        <taxon>Hexapoda</taxon>
        <taxon>Insecta</taxon>
        <taxon>Pterygota</taxon>
        <taxon>Neoptera</taxon>
        <taxon>Polyneoptera</taxon>
        <taxon>Phasmatodea</taxon>
        <taxon>Verophasmatodea</taxon>
        <taxon>Anareolatae</taxon>
        <taxon>Phasmatidae</taxon>
        <taxon>Eurycanthinae</taxon>
        <taxon>Dryococelus</taxon>
    </lineage>
</organism>
<evidence type="ECO:0000313" key="2">
    <source>
        <dbReference type="Proteomes" id="UP001159363"/>
    </source>
</evidence>
<name>A0ABQ9IM87_9NEOP</name>
<reference evidence="1 2" key="1">
    <citation type="submission" date="2023-02" db="EMBL/GenBank/DDBJ databases">
        <title>LHISI_Scaffold_Assembly.</title>
        <authorList>
            <person name="Stuart O.P."/>
            <person name="Cleave R."/>
            <person name="Magrath M.J.L."/>
            <person name="Mikheyev A.S."/>
        </authorList>
    </citation>
    <scope>NUCLEOTIDE SEQUENCE [LARGE SCALE GENOMIC DNA]</scope>
    <source>
        <strain evidence="1">Daus_M_001</strain>
        <tissue evidence="1">Leg muscle</tissue>
    </source>
</reference>
<comment type="caution">
    <text evidence="1">The sequence shown here is derived from an EMBL/GenBank/DDBJ whole genome shotgun (WGS) entry which is preliminary data.</text>
</comment>
<accession>A0ABQ9IM87</accession>
<keyword evidence="2" id="KW-1185">Reference proteome</keyword>
<proteinExistence type="predicted"/>
<protein>
    <submittedName>
        <fullName evidence="1">Uncharacterized protein</fullName>
    </submittedName>
</protein>
<dbReference type="EMBL" id="JARBHB010000001">
    <property type="protein sequence ID" value="KAJ8897295.1"/>
    <property type="molecule type" value="Genomic_DNA"/>
</dbReference>